<keyword evidence="2" id="KW-1185">Reference proteome</keyword>
<dbReference type="AlphaFoldDB" id="A0A830BXV0"/>
<sequence>MVVWDDLPVHLGENVVALSWSFNGLVEWNGEEKGFDSRDERMDKESWDMKKIKSTGMKKEWNALFKTG</sequence>
<accession>A0A830BXV0</accession>
<proteinExistence type="predicted"/>
<reference evidence="1" key="1">
    <citation type="submission" date="2020-07" db="EMBL/GenBank/DDBJ databases">
        <title>Ethylene signaling mediates host invasion by parasitic plants.</title>
        <authorList>
            <person name="Yoshida S."/>
        </authorList>
    </citation>
    <scope>NUCLEOTIDE SEQUENCE</scope>
    <source>
        <strain evidence="1">Okayama</strain>
    </source>
</reference>
<dbReference type="EMBL" id="BMAC01000241">
    <property type="protein sequence ID" value="GFP91339.1"/>
    <property type="molecule type" value="Genomic_DNA"/>
</dbReference>
<organism evidence="1 2">
    <name type="scientific">Phtheirospermum japonicum</name>
    <dbReference type="NCBI Taxonomy" id="374723"/>
    <lineage>
        <taxon>Eukaryota</taxon>
        <taxon>Viridiplantae</taxon>
        <taxon>Streptophyta</taxon>
        <taxon>Embryophyta</taxon>
        <taxon>Tracheophyta</taxon>
        <taxon>Spermatophyta</taxon>
        <taxon>Magnoliopsida</taxon>
        <taxon>eudicotyledons</taxon>
        <taxon>Gunneridae</taxon>
        <taxon>Pentapetalae</taxon>
        <taxon>asterids</taxon>
        <taxon>lamiids</taxon>
        <taxon>Lamiales</taxon>
        <taxon>Orobanchaceae</taxon>
        <taxon>Orobanchaceae incertae sedis</taxon>
        <taxon>Phtheirospermum</taxon>
    </lineage>
</organism>
<comment type="caution">
    <text evidence="1">The sequence shown here is derived from an EMBL/GenBank/DDBJ whole genome shotgun (WGS) entry which is preliminary data.</text>
</comment>
<protein>
    <submittedName>
        <fullName evidence="1">Uncharacterized protein</fullName>
    </submittedName>
</protein>
<dbReference type="Proteomes" id="UP000653305">
    <property type="component" value="Unassembled WGS sequence"/>
</dbReference>
<evidence type="ECO:0000313" key="1">
    <source>
        <dbReference type="EMBL" id="GFP91339.1"/>
    </source>
</evidence>
<gene>
    <name evidence="1" type="ORF">PHJA_001277900</name>
</gene>
<name>A0A830BXV0_9LAMI</name>
<evidence type="ECO:0000313" key="2">
    <source>
        <dbReference type="Proteomes" id="UP000653305"/>
    </source>
</evidence>